<feature type="compositionally biased region" description="Low complexity" evidence="6">
    <location>
        <begin position="366"/>
        <end position="383"/>
    </location>
</feature>
<comment type="catalytic activity">
    <reaction evidence="1">
        <text>ATP + protein L-histidine = ADP + protein N-phospho-L-histidine.</text>
        <dbReference type="EC" id="2.7.13.3"/>
    </reaction>
</comment>
<keyword evidence="9" id="KW-1185">Reference proteome</keyword>
<feature type="region of interest" description="Disordered" evidence="6">
    <location>
        <begin position="355"/>
        <end position="460"/>
    </location>
</feature>
<dbReference type="GO" id="GO:0000160">
    <property type="term" value="P:phosphorelay signal transduction system"/>
    <property type="evidence" value="ECO:0007669"/>
    <property type="project" value="UniProtKB-KW"/>
</dbReference>
<evidence type="ECO:0000313" key="9">
    <source>
        <dbReference type="Proteomes" id="UP000323011"/>
    </source>
</evidence>
<reference evidence="8 9" key="1">
    <citation type="submission" date="2019-07" db="EMBL/GenBank/DDBJ databases">
        <title>Genomes of Cafeteria roenbergensis.</title>
        <authorList>
            <person name="Fischer M.G."/>
            <person name="Hackl T."/>
            <person name="Roman M."/>
        </authorList>
    </citation>
    <scope>NUCLEOTIDE SEQUENCE [LARGE SCALE GENOMIC DNA]</scope>
    <source>
        <strain evidence="8 9">BVI</strain>
    </source>
</reference>
<evidence type="ECO:0000256" key="3">
    <source>
        <dbReference type="ARBA" id="ARBA00022679"/>
    </source>
</evidence>
<gene>
    <name evidence="8" type="ORF">FNF29_08484</name>
</gene>
<evidence type="ECO:0000256" key="1">
    <source>
        <dbReference type="ARBA" id="ARBA00000085"/>
    </source>
</evidence>
<evidence type="ECO:0000256" key="2">
    <source>
        <dbReference type="ARBA" id="ARBA00012438"/>
    </source>
</evidence>
<keyword evidence="5" id="KW-0902">Two-component regulatory system</keyword>
<dbReference type="InterPro" id="IPR050736">
    <property type="entry name" value="Sensor_HK_Regulatory"/>
</dbReference>
<name>A0A5A8BZ86_CAFRO</name>
<proteinExistence type="predicted"/>
<dbReference type="InterPro" id="IPR036890">
    <property type="entry name" value="HATPase_C_sf"/>
</dbReference>
<keyword evidence="4" id="KW-0418">Kinase</keyword>
<keyword evidence="3" id="KW-0808">Transferase</keyword>
<dbReference type="PANTHER" id="PTHR43711:SF1">
    <property type="entry name" value="HISTIDINE KINASE 1"/>
    <property type="match status" value="1"/>
</dbReference>
<feature type="compositionally biased region" description="Polar residues" evidence="6">
    <location>
        <begin position="391"/>
        <end position="419"/>
    </location>
</feature>
<evidence type="ECO:0000256" key="4">
    <source>
        <dbReference type="ARBA" id="ARBA00022777"/>
    </source>
</evidence>
<dbReference type="AlphaFoldDB" id="A0A5A8BZ86"/>
<feature type="compositionally biased region" description="Polar residues" evidence="6">
    <location>
        <begin position="428"/>
        <end position="451"/>
    </location>
</feature>
<protein>
    <recommendedName>
        <fullName evidence="2">histidine kinase</fullName>
        <ecNumber evidence="2">2.7.13.3</ecNumber>
    </recommendedName>
</protein>
<evidence type="ECO:0000256" key="5">
    <source>
        <dbReference type="ARBA" id="ARBA00023012"/>
    </source>
</evidence>
<dbReference type="EMBL" id="VLTN01000163">
    <property type="protein sequence ID" value="KAA0145559.1"/>
    <property type="molecule type" value="Genomic_DNA"/>
</dbReference>
<comment type="caution">
    <text evidence="8">The sequence shown here is derived from an EMBL/GenBank/DDBJ whole genome shotgun (WGS) entry which is preliminary data.</text>
</comment>
<dbReference type="PROSITE" id="PS50109">
    <property type="entry name" value="HIS_KIN"/>
    <property type="match status" value="1"/>
</dbReference>
<evidence type="ECO:0000313" key="8">
    <source>
        <dbReference type="EMBL" id="KAA0145559.1"/>
    </source>
</evidence>
<dbReference type="Proteomes" id="UP000323011">
    <property type="component" value="Unassembled WGS sequence"/>
</dbReference>
<evidence type="ECO:0000259" key="7">
    <source>
        <dbReference type="PROSITE" id="PS50109"/>
    </source>
</evidence>
<dbReference type="InterPro" id="IPR005467">
    <property type="entry name" value="His_kinase_dom"/>
</dbReference>
<feature type="region of interest" description="Disordered" evidence="6">
    <location>
        <begin position="912"/>
        <end position="938"/>
    </location>
</feature>
<feature type="region of interest" description="Disordered" evidence="6">
    <location>
        <begin position="664"/>
        <end position="687"/>
    </location>
</feature>
<feature type="compositionally biased region" description="Low complexity" evidence="6">
    <location>
        <begin position="666"/>
        <end position="681"/>
    </location>
</feature>
<dbReference type="InterPro" id="IPR003594">
    <property type="entry name" value="HATPase_dom"/>
</dbReference>
<sequence length="938" mass="97404">MVSAQLGVEAQVRHSFQLDEQGGSNLDADETAFVVEAAYPPSLAPMHPGLDMLASAAPGHSPARIALNRMCITRHSGLAEDRQGASLHLFAPLFPSNWSSRGRGLADASVQQTVAGPRVLLADPSAPRGVLPDASNHTFHGALGCEVSSAYLAEHWGAAVAGLADVHVLLQDMTDDPDEPHAPCTEVSAFGPTGAQTFVRTCRNGTVVEVSDATSVTPDVSDLMLETNAPVKCDDIDTIALAAVDGTALIAGLAATLCALITLAVTCAAASWSRRSASEKERSEERLAVARAMHHTTVSYLAHEMRGGLSVTSIGAELVAAALKEDGVRLPNGTVLSPSQLLGMPMVAPASRQFQAHASGRLSEQSEAAGAPGPASRGASDPGKASDVAATRTSGRLSSKPSATTMPSAARSQPQTVLPVSSPVGSAATPSHVTTFAHTRSHSSEGTTRTPASADRSKLGLGTGGVAWPVALATKSDSARRTSRVAGATRPVAVVPESVDPSCGGVDPWEDSGALSIAELLRDLQRIQAASASSLRLIEDVLDIVGLETGKLAIRLAPLQPLQFARSIVDRYRPMCSVAIRLEVDSNVPQHILTDPLRCEQAVLNGLSNAIKHTKSGEIVLRVSMERRRLPPAWFRVRDKGLNFFQQAAGTAVHPAGIGEAPLHGASSAPAASSDPASSWSGTMSANSTTPAGLRAAALRARPVPTLCFRVVDSGGGLGGIDPEQLLRPFVTDNSRLSRGGTHVRSTGLGLPIAAQVAELVGGRVGLRDNGDGHTVYSLVLPVVPPRRVVENATGASKDEGDALLQMLEHGAPCEAIERALASWSVAPMSGRAFEGTSSIGADSAVAGFAALKYRSWAEDPVKDDSKRAARGSRIGVPQPTHPELAEESRLDSCAGLTDVAVGDMVHQLASRRLAASSPRAGRHRALDTQAGCPSRKS</sequence>
<dbReference type="SMART" id="SM00387">
    <property type="entry name" value="HATPase_c"/>
    <property type="match status" value="1"/>
</dbReference>
<dbReference type="GO" id="GO:0004673">
    <property type="term" value="F:protein histidine kinase activity"/>
    <property type="evidence" value="ECO:0007669"/>
    <property type="project" value="UniProtKB-EC"/>
</dbReference>
<feature type="domain" description="Histidine kinase" evidence="7">
    <location>
        <begin position="536"/>
        <end position="785"/>
    </location>
</feature>
<dbReference type="Gene3D" id="3.30.565.10">
    <property type="entry name" value="Histidine kinase-like ATPase, C-terminal domain"/>
    <property type="match status" value="2"/>
</dbReference>
<dbReference type="EC" id="2.7.13.3" evidence="2"/>
<dbReference type="PANTHER" id="PTHR43711">
    <property type="entry name" value="TWO-COMPONENT HISTIDINE KINASE"/>
    <property type="match status" value="1"/>
</dbReference>
<feature type="region of interest" description="Disordered" evidence="6">
    <location>
        <begin position="861"/>
        <end position="888"/>
    </location>
</feature>
<accession>A0A5A8BZ86</accession>
<evidence type="ECO:0000256" key="6">
    <source>
        <dbReference type="SAM" id="MobiDB-lite"/>
    </source>
</evidence>
<dbReference type="SUPFAM" id="SSF55874">
    <property type="entry name" value="ATPase domain of HSP90 chaperone/DNA topoisomerase II/histidine kinase"/>
    <property type="match status" value="2"/>
</dbReference>
<organism evidence="8 9">
    <name type="scientific">Cafeteria roenbergensis</name>
    <name type="common">Marine flagellate</name>
    <dbReference type="NCBI Taxonomy" id="33653"/>
    <lineage>
        <taxon>Eukaryota</taxon>
        <taxon>Sar</taxon>
        <taxon>Stramenopiles</taxon>
        <taxon>Bigyra</taxon>
        <taxon>Opalozoa</taxon>
        <taxon>Bicosoecida</taxon>
        <taxon>Cafeteriaceae</taxon>
        <taxon>Cafeteria</taxon>
    </lineage>
</organism>